<sequence length="208" mass="22847">MTGRRAGFRHRGLLTRPAAAGRDTMRPMSRPARQLAGPLPALALLCGVPAAVLLVPVLLEVEVPLNAAGTWSVSFWNARVRVSNQPEARAAEAALHRYSREYWAQWRRHQREPGVPPPAPFAPPARVGYRGWSANLALPILILASLSLACHLLHRRDRRVRRARRVAGRCAACDYDLRFSPERCPECGAPAVALREHGPGASARVSRA</sequence>
<feature type="transmembrane region" description="Helical" evidence="1">
    <location>
        <begin position="136"/>
        <end position="154"/>
    </location>
</feature>
<evidence type="ECO:0000256" key="1">
    <source>
        <dbReference type="SAM" id="Phobius"/>
    </source>
</evidence>
<keyword evidence="1" id="KW-1133">Transmembrane helix</keyword>
<reference evidence="2" key="1">
    <citation type="submission" date="2020-02" db="EMBL/GenBank/DDBJ databases">
        <authorList>
            <person name="Meier V. D."/>
        </authorList>
    </citation>
    <scope>NUCLEOTIDE SEQUENCE</scope>
    <source>
        <strain evidence="2">AVDCRST_MAG64</strain>
    </source>
</reference>
<gene>
    <name evidence="2" type="ORF">AVDCRST_MAG64-4241</name>
</gene>
<protein>
    <submittedName>
        <fullName evidence="2">Uncharacterized protein</fullName>
    </submittedName>
</protein>
<keyword evidence="1" id="KW-0472">Membrane</keyword>
<proteinExistence type="predicted"/>
<evidence type="ECO:0000313" key="2">
    <source>
        <dbReference type="EMBL" id="CAA9441894.1"/>
    </source>
</evidence>
<organism evidence="2">
    <name type="scientific">uncultured Phycisphaerae bacterium</name>
    <dbReference type="NCBI Taxonomy" id="904963"/>
    <lineage>
        <taxon>Bacteria</taxon>
        <taxon>Pseudomonadati</taxon>
        <taxon>Planctomycetota</taxon>
        <taxon>Phycisphaerae</taxon>
        <taxon>environmental samples</taxon>
    </lineage>
</organism>
<accession>A0A6J4QJS3</accession>
<keyword evidence="1" id="KW-0812">Transmembrane</keyword>
<dbReference type="AlphaFoldDB" id="A0A6J4QJS3"/>
<name>A0A6J4QJS3_9BACT</name>
<dbReference type="EMBL" id="CADCUQ010000984">
    <property type="protein sequence ID" value="CAA9441894.1"/>
    <property type="molecule type" value="Genomic_DNA"/>
</dbReference>
<feature type="transmembrane region" description="Helical" evidence="1">
    <location>
        <begin position="35"/>
        <end position="59"/>
    </location>
</feature>